<protein>
    <submittedName>
        <fullName evidence="1 2">Uncharacterized protein</fullName>
    </submittedName>
</protein>
<organism evidence="1">
    <name type="scientific">Physcomitrium patens</name>
    <name type="common">Spreading-leaved earth moss</name>
    <name type="synonym">Physcomitrella patens</name>
    <dbReference type="NCBI Taxonomy" id="3218"/>
    <lineage>
        <taxon>Eukaryota</taxon>
        <taxon>Viridiplantae</taxon>
        <taxon>Streptophyta</taxon>
        <taxon>Embryophyta</taxon>
        <taxon>Bryophyta</taxon>
        <taxon>Bryophytina</taxon>
        <taxon>Bryopsida</taxon>
        <taxon>Funariidae</taxon>
        <taxon>Funariales</taxon>
        <taxon>Funariaceae</taxon>
        <taxon>Physcomitrium</taxon>
    </lineage>
</organism>
<dbReference type="InParanoid" id="A0A2K1KGN5"/>
<accession>A0A2K1KGN5</accession>
<dbReference type="EMBL" id="ABEU02000006">
    <property type="protein sequence ID" value="PNR52925.1"/>
    <property type="molecule type" value="Genomic_DNA"/>
</dbReference>
<reference evidence="2" key="3">
    <citation type="submission" date="2020-12" db="UniProtKB">
        <authorList>
            <consortium name="EnsemblPlants"/>
        </authorList>
    </citation>
    <scope>IDENTIFICATION</scope>
</reference>
<gene>
    <name evidence="1" type="ORF">PHYPA_009300</name>
</gene>
<sequence>MYLWPSKPCLRQKLINKNLYSYYWTLKKPTTKCRGHFYNNSWCIWDLVITWVQFTMTFYIHANATTCFNGTSGSNFSLERSVRKRCFIVSYLYLLVEDALKYMLDDIYYEITSLTFPDEIVTTNLMFIDDSTFYLVRFE</sequence>
<proteinExistence type="predicted"/>
<dbReference type="EnsemblPlants" id="Pp3c6_21650V3.1">
    <property type="protein sequence ID" value="PAC:32978307.CDS.1"/>
    <property type="gene ID" value="Pp3c6_21650"/>
</dbReference>
<evidence type="ECO:0000313" key="1">
    <source>
        <dbReference type="EMBL" id="PNR52925.1"/>
    </source>
</evidence>
<evidence type="ECO:0000313" key="2">
    <source>
        <dbReference type="EnsemblPlants" id="PAC:32978307.CDS.1"/>
    </source>
</evidence>
<dbReference type="Gramene" id="Pp3c6_21650V3.1">
    <property type="protein sequence ID" value="PAC:32978307.CDS.1"/>
    <property type="gene ID" value="Pp3c6_21650"/>
</dbReference>
<reference evidence="1 3" key="2">
    <citation type="journal article" date="2018" name="Plant J.">
        <title>The Physcomitrella patens chromosome-scale assembly reveals moss genome structure and evolution.</title>
        <authorList>
            <person name="Lang D."/>
            <person name="Ullrich K.K."/>
            <person name="Murat F."/>
            <person name="Fuchs J."/>
            <person name="Jenkins J."/>
            <person name="Haas F.B."/>
            <person name="Piednoel M."/>
            <person name="Gundlach H."/>
            <person name="Van Bel M."/>
            <person name="Meyberg R."/>
            <person name="Vives C."/>
            <person name="Morata J."/>
            <person name="Symeonidi A."/>
            <person name="Hiss M."/>
            <person name="Muchero W."/>
            <person name="Kamisugi Y."/>
            <person name="Saleh O."/>
            <person name="Blanc G."/>
            <person name="Decker E.L."/>
            <person name="van Gessel N."/>
            <person name="Grimwood J."/>
            <person name="Hayes R.D."/>
            <person name="Graham S.W."/>
            <person name="Gunter L.E."/>
            <person name="McDaniel S.F."/>
            <person name="Hoernstein S.N.W."/>
            <person name="Larsson A."/>
            <person name="Li F.W."/>
            <person name="Perroud P.F."/>
            <person name="Phillips J."/>
            <person name="Ranjan P."/>
            <person name="Rokshar D.S."/>
            <person name="Rothfels C.J."/>
            <person name="Schneider L."/>
            <person name="Shu S."/>
            <person name="Stevenson D.W."/>
            <person name="Thummler F."/>
            <person name="Tillich M."/>
            <person name="Villarreal Aguilar J.C."/>
            <person name="Widiez T."/>
            <person name="Wong G.K."/>
            <person name="Wymore A."/>
            <person name="Zhang Y."/>
            <person name="Zimmer A.D."/>
            <person name="Quatrano R.S."/>
            <person name="Mayer K.F.X."/>
            <person name="Goodstein D."/>
            <person name="Casacuberta J.M."/>
            <person name="Vandepoele K."/>
            <person name="Reski R."/>
            <person name="Cuming A.C."/>
            <person name="Tuskan G.A."/>
            <person name="Maumus F."/>
            <person name="Salse J."/>
            <person name="Schmutz J."/>
            <person name="Rensing S.A."/>
        </authorList>
    </citation>
    <scope>NUCLEOTIDE SEQUENCE [LARGE SCALE GENOMIC DNA]</scope>
    <source>
        <strain evidence="2 3">cv. Gransden 2004</strain>
    </source>
</reference>
<evidence type="ECO:0000313" key="3">
    <source>
        <dbReference type="Proteomes" id="UP000006727"/>
    </source>
</evidence>
<dbReference type="AlphaFoldDB" id="A0A2K1KGN5"/>
<keyword evidence="3" id="KW-1185">Reference proteome</keyword>
<dbReference type="Proteomes" id="UP000006727">
    <property type="component" value="Chromosome 6"/>
</dbReference>
<reference evidence="1 3" key="1">
    <citation type="journal article" date="2008" name="Science">
        <title>The Physcomitrella genome reveals evolutionary insights into the conquest of land by plants.</title>
        <authorList>
            <person name="Rensing S."/>
            <person name="Lang D."/>
            <person name="Zimmer A."/>
            <person name="Terry A."/>
            <person name="Salamov A."/>
            <person name="Shapiro H."/>
            <person name="Nishiyama T."/>
            <person name="Perroud P.-F."/>
            <person name="Lindquist E."/>
            <person name="Kamisugi Y."/>
            <person name="Tanahashi T."/>
            <person name="Sakakibara K."/>
            <person name="Fujita T."/>
            <person name="Oishi K."/>
            <person name="Shin-I T."/>
            <person name="Kuroki Y."/>
            <person name="Toyoda A."/>
            <person name="Suzuki Y."/>
            <person name="Hashimoto A."/>
            <person name="Yamaguchi K."/>
            <person name="Sugano A."/>
            <person name="Kohara Y."/>
            <person name="Fujiyama A."/>
            <person name="Anterola A."/>
            <person name="Aoki S."/>
            <person name="Ashton N."/>
            <person name="Barbazuk W.B."/>
            <person name="Barker E."/>
            <person name="Bennetzen J."/>
            <person name="Bezanilla M."/>
            <person name="Blankenship R."/>
            <person name="Cho S.H."/>
            <person name="Dutcher S."/>
            <person name="Estelle M."/>
            <person name="Fawcett J.A."/>
            <person name="Gundlach H."/>
            <person name="Hanada K."/>
            <person name="Heyl A."/>
            <person name="Hicks K.A."/>
            <person name="Hugh J."/>
            <person name="Lohr M."/>
            <person name="Mayer K."/>
            <person name="Melkozernov A."/>
            <person name="Murata T."/>
            <person name="Nelson D."/>
            <person name="Pils B."/>
            <person name="Prigge M."/>
            <person name="Reiss B."/>
            <person name="Renner T."/>
            <person name="Rombauts S."/>
            <person name="Rushton P."/>
            <person name="Sanderfoot A."/>
            <person name="Schween G."/>
            <person name="Shiu S.-H."/>
            <person name="Stueber K."/>
            <person name="Theodoulou F.L."/>
            <person name="Tu H."/>
            <person name="Van de Peer Y."/>
            <person name="Verrier P.J."/>
            <person name="Waters E."/>
            <person name="Wood A."/>
            <person name="Yang L."/>
            <person name="Cove D."/>
            <person name="Cuming A."/>
            <person name="Hasebe M."/>
            <person name="Lucas S."/>
            <person name="Mishler D.B."/>
            <person name="Reski R."/>
            <person name="Grigoriev I."/>
            <person name="Quatrano R.S."/>
            <person name="Boore J.L."/>
        </authorList>
    </citation>
    <scope>NUCLEOTIDE SEQUENCE [LARGE SCALE GENOMIC DNA]</scope>
    <source>
        <strain evidence="2 3">cv. Gransden 2004</strain>
    </source>
</reference>
<name>A0A2K1KGN5_PHYPA</name>